<dbReference type="Pfam" id="PF00682">
    <property type="entry name" value="HMGL-like"/>
    <property type="match status" value="1"/>
</dbReference>
<dbReference type="InterPro" id="IPR013785">
    <property type="entry name" value="Aldolase_TIM"/>
</dbReference>
<name>F4S8Q6_MELLP</name>
<dbReference type="PROSITE" id="PS50991">
    <property type="entry name" value="PYR_CT"/>
    <property type="match status" value="1"/>
</dbReference>
<accession>F4S8Q6</accession>
<dbReference type="KEGG" id="mlr:MELLADRAFT_54090"/>
<dbReference type="VEuPathDB" id="FungiDB:MELLADRAFT_54090"/>
<dbReference type="eggNOG" id="KOG2368">
    <property type="taxonomic scope" value="Eukaryota"/>
</dbReference>
<comment type="similarity">
    <text evidence="2">Belongs to the HMG-CoA lyase family.</text>
</comment>
<dbReference type="EMBL" id="GL883166">
    <property type="protein sequence ID" value="EGF98936.1"/>
    <property type="molecule type" value="Genomic_DNA"/>
</dbReference>
<dbReference type="UniPathway" id="UPA00896">
    <property type="reaction ID" value="UER00863"/>
</dbReference>
<evidence type="ECO:0000259" key="7">
    <source>
        <dbReference type="PROSITE" id="PS50991"/>
    </source>
</evidence>
<reference evidence="9" key="1">
    <citation type="journal article" date="2011" name="Proc. Natl. Acad. Sci. U.S.A.">
        <title>Obligate biotrophy features unraveled by the genomic analysis of rust fungi.</title>
        <authorList>
            <person name="Duplessis S."/>
            <person name="Cuomo C.A."/>
            <person name="Lin Y.-C."/>
            <person name="Aerts A."/>
            <person name="Tisserant E."/>
            <person name="Veneault-Fourrey C."/>
            <person name="Joly D.L."/>
            <person name="Hacquard S."/>
            <person name="Amselem J."/>
            <person name="Cantarel B.L."/>
            <person name="Chiu R."/>
            <person name="Coutinho P.M."/>
            <person name="Feau N."/>
            <person name="Field M."/>
            <person name="Frey P."/>
            <person name="Gelhaye E."/>
            <person name="Goldberg J."/>
            <person name="Grabherr M.G."/>
            <person name="Kodira C.D."/>
            <person name="Kohler A."/>
            <person name="Kuees U."/>
            <person name="Lindquist E.A."/>
            <person name="Lucas S.M."/>
            <person name="Mago R."/>
            <person name="Mauceli E."/>
            <person name="Morin E."/>
            <person name="Murat C."/>
            <person name="Pangilinan J.L."/>
            <person name="Park R."/>
            <person name="Pearson M."/>
            <person name="Quesneville H."/>
            <person name="Rouhier N."/>
            <person name="Sakthikumar S."/>
            <person name="Salamov A.A."/>
            <person name="Schmutz J."/>
            <person name="Selles B."/>
            <person name="Shapiro H."/>
            <person name="Tanguay P."/>
            <person name="Tuskan G.A."/>
            <person name="Henrissat B."/>
            <person name="Van de Peer Y."/>
            <person name="Rouze P."/>
            <person name="Ellis J.G."/>
            <person name="Dodds P.N."/>
            <person name="Schein J.E."/>
            <person name="Zhong S."/>
            <person name="Hamelin R.C."/>
            <person name="Grigoriev I.V."/>
            <person name="Szabo L.J."/>
            <person name="Martin F."/>
        </authorList>
    </citation>
    <scope>NUCLEOTIDE SEQUENCE [LARGE SCALE GENOMIC DNA]</scope>
    <source>
        <strain evidence="9">98AG31 / pathotype 3-4-7</strain>
    </source>
</reference>
<dbReference type="RefSeq" id="XP_007417742.1">
    <property type="nucleotide sequence ID" value="XM_007417680.1"/>
</dbReference>
<dbReference type="InterPro" id="IPR000891">
    <property type="entry name" value="PYR_CT"/>
</dbReference>
<evidence type="ECO:0000256" key="5">
    <source>
        <dbReference type="ARBA" id="ARBA00023239"/>
    </source>
</evidence>
<dbReference type="CDD" id="cd07938">
    <property type="entry name" value="DRE_TIM_HMGL"/>
    <property type="match status" value="1"/>
</dbReference>
<dbReference type="STRING" id="747676.F4S8Q6"/>
<dbReference type="SUPFAM" id="SSF51569">
    <property type="entry name" value="Aldolase"/>
    <property type="match status" value="1"/>
</dbReference>
<dbReference type="PANTHER" id="PTHR42738:SF7">
    <property type="entry name" value="HYDROXYMETHYLGLUTARYL-COA LYASE"/>
    <property type="match status" value="1"/>
</dbReference>
<dbReference type="GO" id="GO:0046872">
    <property type="term" value="F:metal ion binding"/>
    <property type="evidence" value="ECO:0007669"/>
    <property type="project" value="UniProtKB-KW"/>
</dbReference>
<evidence type="ECO:0000313" key="9">
    <source>
        <dbReference type="Proteomes" id="UP000001072"/>
    </source>
</evidence>
<dbReference type="NCBIfam" id="NF004283">
    <property type="entry name" value="PRK05692.1"/>
    <property type="match status" value="1"/>
</dbReference>
<dbReference type="FunFam" id="3.20.20.70:FF:000071">
    <property type="entry name" value="Hydroxymethylglutaryl-CoA lyase"/>
    <property type="match status" value="1"/>
</dbReference>
<evidence type="ECO:0000256" key="6">
    <source>
        <dbReference type="ARBA" id="ARBA00049877"/>
    </source>
</evidence>
<dbReference type="GeneID" id="18928897"/>
<dbReference type="Gene3D" id="3.20.20.70">
    <property type="entry name" value="Aldolase class I"/>
    <property type="match status" value="1"/>
</dbReference>
<evidence type="ECO:0000313" key="8">
    <source>
        <dbReference type="EMBL" id="EGF98936.1"/>
    </source>
</evidence>
<proteinExistence type="inferred from homology"/>
<keyword evidence="5" id="KW-0456">Lyase</keyword>
<dbReference type="EC" id="4.1.3.4" evidence="3"/>
<dbReference type="InParanoid" id="F4S8Q6"/>
<dbReference type="GO" id="GO:0006552">
    <property type="term" value="P:L-leucine catabolic process"/>
    <property type="evidence" value="ECO:0007669"/>
    <property type="project" value="TreeGrafter"/>
</dbReference>
<evidence type="ECO:0000256" key="3">
    <source>
        <dbReference type="ARBA" id="ARBA00012910"/>
    </source>
</evidence>
<dbReference type="GO" id="GO:0046951">
    <property type="term" value="P:ketone body biosynthetic process"/>
    <property type="evidence" value="ECO:0007669"/>
    <property type="project" value="TreeGrafter"/>
</dbReference>
<evidence type="ECO:0000256" key="1">
    <source>
        <dbReference type="ARBA" id="ARBA00005143"/>
    </source>
</evidence>
<comment type="catalytic activity">
    <reaction evidence="6">
        <text>(3S)-3-hydroxy-3-methylglutaryl-CoA = acetoacetate + acetyl-CoA</text>
        <dbReference type="Rhea" id="RHEA:24404"/>
        <dbReference type="ChEBI" id="CHEBI:13705"/>
        <dbReference type="ChEBI" id="CHEBI:43074"/>
        <dbReference type="ChEBI" id="CHEBI:57288"/>
        <dbReference type="EC" id="4.1.3.4"/>
    </reaction>
</comment>
<comment type="pathway">
    <text evidence="1">Metabolic intermediate metabolism; (S)-3-hydroxy-3-methylglutaryl-CoA degradation; acetoacetate from (S)-3-hydroxy-3-methylglutaryl-CoA: step 1/1.</text>
</comment>
<dbReference type="PANTHER" id="PTHR42738">
    <property type="entry name" value="HYDROXYMETHYLGLUTARYL-COA LYASE"/>
    <property type="match status" value="1"/>
</dbReference>
<dbReference type="Proteomes" id="UP000001072">
    <property type="component" value="Unassembled WGS sequence"/>
</dbReference>
<dbReference type="AlphaFoldDB" id="F4S8Q6"/>
<gene>
    <name evidence="8" type="ORF">MELLADRAFT_54090</name>
</gene>
<keyword evidence="9" id="KW-1185">Reference proteome</keyword>
<evidence type="ECO:0000256" key="4">
    <source>
        <dbReference type="ARBA" id="ARBA00022723"/>
    </source>
</evidence>
<dbReference type="GO" id="GO:0004419">
    <property type="term" value="F:hydroxymethylglutaryl-CoA lyase activity"/>
    <property type="evidence" value="ECO:0007669"/>
    <property type="project" value="UniProtKB-EC"/>
</dbReference>
<organism evidence="9">
    <name type="scientific">Melampsora larici-populina (strain 98AG31 / pathotype 3-4-7)</name>
    <name type="common">Poplar leaf rust fungus</name>
    <dbReference type="NCBI Taxonomy" id="747676"/>
    <lineage>
        <taxon>Eukaryota</taxon>
        <taxon>Fungi</taxon>
        <taxon>Dikarya</taxon>
        <taxon>Basidiomycota</taxon>
        <taxon>Pucciniomycotina</taxon>
        <taxon>Pucciniomycetes</taxon>
        <taxon>Pucciniales</taxon>
        <taxon>Melampsoraceae</taxon>
        <taxon>Melampsora</taxon>
    </lineage>
</organism>
<evidence type="ECO:0000256" key="2">
    <source>
        <dbReference type="ARBA" id="ARBA00009405"/>
    </source>
</evidence>
<dbReference type="OrthoDB" id="1905920at2759"/>
<feature type="domain" description="Pyruvate carboxyltransferase" evidence="7">
    <location>
        <begin position="1"/>
        <end position="277"/>
    </location>
</feature>
<dbReference type="HOGENOM" id="CLU_022138_3_1_1"/>
<sequence>MEVSPRDGLQNEPNILPIPVKAELIRKLVDLGLRHIEVGSFVSPKWVPQMASTAEIICHPDIISSKLGSNPTFSVLMPNRKGLDGFKAANFEESPHREPVVDEIALFASATEGFSQANLNSSVSDSIEKMRPVAEEAQRLGLTIRGYVSCVFGCPFEGKVDFKQVASVSQALFDLGCYEVAISDTIGVAVPSQVTDCLDHMIKSGIDPGRLGIHCHDTFGTSLANILTAVSLGVKTVDSSIGGIGGCPYSPDVATEDVVYALESSGYSTGILDVLGNDPALLKKLEPLADAGNWINSNLGRSNSSRVGRAVLARKSRREKQAS</sequence>
<keyword evidence="4" id="KW-0479">Metal-binding</keyword>
<protein>
    <recommendedName>
        <fullName evidence="3">hydroxymethylglutaryl-CoA lyase</fullName>
        <ecNumber evidence="3">4.1.3.4</ecNumber>
    </recommendedName>
</protein>
<dbReference type="InterPro" id="IPR043594">
    <property type="entry name" value="HMGL"/>
</dbReference>